<evidence type="ECO:0000313" key="3">
    <source>
        <dbReference type="Proteomes" id="UP000275925"/>
    </source>
</evidence>
<comment type="caution">
    <text evidence="2">The sequence shown here is derived from an EMBL/GenBank/DDBJ whole genome shotgun (WGS) entry which is preliminary data.</text>
</comment>
<dbReference type="InterPro" id="IPR010982">
    <property type="entry name" value="Lambda_DNA-bd_dom_sf"/>
</dbReference>
<dbReference type="GO" id="GO:0003677">
    <property type="term" value="F:DNA binding"/>
    <property type="evidence" value="ECO:0007669"/>
    <property type="project" value="InterPro"/>
</dbReference>
<reference evidence="2 3" key="1">
    <citation type="journal article" date="2019" name="ISME J.">
        <title>Genome analyses of uncultured TG2/ZB3 bacteria in 'Margulisbacteria' specifically attached to ectosymbiotic spirochetes of protists in the termite gut.</title>
        <authorList>
            <person name="Utami Y.D."/>
            <person name="Kuwahara H."/>
            <person name="Igai K."/>
            <person name="Murakami T."/>
            <person name="Sugaya K."/>
            <person name="Morikawa T."/>
            <person name="Nagura Y."/>
            <person name="Yuki M."/>
            <person name="Deevong P."/>
            <person name="Inoue T."/>
            <person name="Kihara K."/>
            <person name="Lo N."/>
            <person name="Yamada A."/>
            <person name="Ohkuma M."/>
            <person name="Hongoh Y."/>
        </authorList>
    </citation>
    <scope>NUCLEOTIDE SEQUENCE [LARGE SCALE GENOMIC DNA]</scope>
    <source>
        <strain evidence="2">NkOx7-02</strain>
    </source>
</reference>
<dbReference type="Pfam" id="PF01381">
    <property type="entry name" value="HTH_3"/>
    <property type="match status" value="1"/>
</dbReference>
<dbReference type="AlphaFoldDB" id="A0A388TGU3"/>
<dbReference type="EMBL" id="BGZO01000015">
    <property type="protein sequence ID" value="GBR76099.1"/>
    <property type="molecule type" value="Genomic_DNA"/>
</dbReference>
<dbReference type="Proteomes" id="UP000275925">
    <property type="component" value="Unassembled WGS sequence"/>
</dbReference>
<proteinExistence type="predicted"/>
<gene>
    <name evidence="2" type="ORF">NO2_0707</name>
</gene>
<dbReference type="Gene3D" id="1.10.260.40">
    <property type="entry name" value="lambda repressor-like DNA-binding domains"/>
    <property type="match status" value="1"/>
</dbReference>
<organism evidence="2 3">
    <name type="scientific">Candidatus Termititenax persephonae</name>
    <dbReference type="NCBI Taxonomy" id="2218525"/>
    <lineage>
        <taxon>Bacteria</taxon>
        <taxon>Bacillati</taxon>
        <taxon>Candidatus Margulisiibacteriota</taxon>
        <taxon>Candidatus Termititenacia</taxon>
        <taxon>Candidatus Termititenacales</taxon>
        <taxon>Candidatus Termititenacaceae</taxon>
        <taxon>Candidatus Termititenax</taxon>
    </lineage>
</organism>
<keyword evidence="3" id="KW-1185">Reference proteome</keyword>
<feature type="domain" description="HTH cro/C1-type" evidence="1">
    <location>
        <begin position="17"/>
        <end position="71"/>
    </location>
</feature>
<dbReference type="SUPFAM" id="SSF47413">
    <property type="entry name" value="lambda repressor-like DNA-binding domains"/>
    <property type="match status" value="1"/>
</dbReference>
<dbReference type="PROSITE" id="PS50943">
    <property type="entry name" value="HTH_CROC1"/>
    <property type="match status" value="1"/>
</dbReference>
<evidence type="ECO:0000259" key="1">
    <source>
        <dbReference type="PROSITE" id="PS50943"/>
    </source>
</evidence>
<protein>
    <submittedName>
        <fullName evidence="2">Helix-turn-helix XRE-family transcriptional regulators</fullName>
    </submittedName>
</protein>
<dbReference type="InterPro" id="IPR001387">
    <property type="entry name" value="Cro/C1-type_HTH"/>
</dbReference>
<accession>A0A388TGU3</accession>
<sequence length="125" mass="14706">MEKELEQELKKLISSKLQQIRKAKNYTIEKFADTLSLDYAVVHNIISGVRLPRLTTLWHISKTLDISLDSWFKDLSFENKVISDKKSIDFAMLYNFKKLDKTNKAFIVRVLQGLNAKVRKYRLNK</sequence>
<name>A0A388TGU3_9BACT</name>
<evidence type="ECO:0000313" key="2">
    <source>
        <dbReference type="EMBL" id="GBR76099.1"/>
    </source>
</evidence>
<dbReference type="SMART" id="SM00530">
    <property type="entry name" value="HTH_XRE"/>
    <property type="match status" value="1"/>
</dbReference>